<dbReference type="InterPro" id="IPR046792">
    <property type="entry name" value="Peptidase_C54_cat"/>
</dbReference>
<organism evidence="14 15">
    <name type="scientific">Neodothiora populina</name>
    <dbReference type="NCBI Taxonomy" id="2781224"/>
    <lineage>
        <taxon>Eukaryota</taxon>
        <taxon>Fungi</taxon>
        <taxon>Dikarya</taxon>
        <taxon>Ascomycota</taxon>
        <taxon>Pezizomycotina</taxon>
        <taxon>Dothideomycetes</taxon>
        <taxon>Dothideomycetidae</taxon>
        <taxon>Dothideales</taxon>
        <taxon>Dothioraceae</taxon>
        <taxon>Neodothiora</taxon>
    </lineage>
</organism>
<evidence type="ECO:0000256" key="6">
    <source>
        <dbReference type="ARBA" id="ARBA00022801"/>
    </source>
</evidence>
<comment type="similarity">
    <text evidence="2 11">Belongs to the peptidase C54 family.</text>
</comment>
<evidence type="ECO:0000256" key="4">
    <source>
        <dbReference type="ARBA" id="ARBA00022490"/>
    </source>
</evidence>
<proteinExistence type="inferred from homology"/>
<feature type="region of interest" description="Disordered" evidence="12">
    <location>
        <begin position="429"/>
        <end position="479"/>
    </location>
</feature>
<keyword evidence="3" id="KW-0813">Transport</keyword>
<evidence type="ECO:0000256" key="11">
    <source>
        <dbReference type="RuleBase" id="RU363115"/>
    </source>
</evidence>
<evidence type="ECO:0000256" key="10">
    <source>
        <dbReference type="ARBA" id="ARBA00029362"/>
    </source>
</evidence>
<sequence length="479" mass="52098">MNGGEFVRAGRRLMQYVWDPPPRNEDEAPIWCLGQRYDSHPTAMIDNNNNNNVTTTSTSTTAHSPSHSESSRSHVDSKLSTTSDDDAKPGLLASGAVEGDESFERVEAPDEGADNGWPTAFLDDVESKIWLTYRQDFHAIPTSTDPQATGSMSFTTRLKMLGNKAGFTSDTGWGCMIRSGQSLLANALVMVKLGRDWRTGQSPETEANLLALFADHPDAPFSIHRFVEHGASTCGKHPGEWFGPSATARCIQALTSQTTPSDLRVYVRPDDSDVYEDAFMRTAKGTEGVFHPTLILLGTRLGIDRVTPAYWASLASSLSLPQSVGIAGGRPSSSHYFIGVQGSRYFYLDPHFTRPGMPLSPSEADMATCHTRRIRALHVTQMDPSMLLGFLIRDEADWKSWREAITTRLAPVVQGGKSSCVVHVHDTEPSYDTLSSSSSSSGMGSTSAERGERAEAVDEVQSCDEGMESADDDGDTVVC</sequence>
<reference evidence="14 15" key="1">
    <citation type="submission" date="2024-07" db="EMBL/GenBank/DDBJ databases">
        <title>Draft sequence of the Neodothiora populina.</title>
        <authorList>
            <person name="Drown D.D."/>
            <person name="Schuette U.S."/>
            <person name="Buechlein A.B."/>
            <person name="Rusch D.R."/>
            <person name="Winton L.W."/>
            <person name="Adams G.A."/>
        </authorList>
    </citation>
    <scope>NUCLEOTIDE SEQUENCE [LARGE SCALE GENOMIC DNA]</scope>
    <source>
        <strain evidence="14 15">CPC 39397</strain>
    </source>
</reference>
<evidence type="ECO:0000256" key="2">
    <source>
        <dbReference type="ARBA" id="ARBA00010958"/>
    </source>
</evidence>
<keyword evidence="6 11" id="KW-0378">Hydrolase</keyword>
<dbReference type="GeneID" id="95980293"/>
<comment type="function">
    <text evidence="11">Required for selective autophagic degradation of the nucleus (nucleophagy) as well as for mitophagy which contributes to regulate mitochondrial quantity and quality by eliminating the mitochondria to a basal level to fulfill cellular energy requirements and preventing excess ROS production.</text>
</comment>
<gene>
    <name evidence="14" type="ORF">AAFC00_006594</name>
</gene>
<dbReference type="Proteomes" id="UP001562354">
    <property type="component" value="Unassembled WGS sequence"/>
</dbReference>
<name>A0ABR3PAH2_9PEZI</name>
<feature type="region of interest" description="Disordered" evidence="12">
    <location>
        <begin position="42"/>
        <end position="118"/>
    </location>
</feature>
<feature type="compositionally biased region" description="Low complexity" evidence="12">
    <location>
        <begin position="435"/>
        <end position="447"/>
    </location>
</feature>
<dbReference type="EMBL" id="JBFMKM010000010">
    <property type="protein sequence ID" value="KAL1303167.1"/>
    <property type="molecule type" value="Genomic_DNA"/>
</dbReference>
<dbReference type="EC" id="3.4.22.-" evidence="11"/>
<protein>
    <recommendedName>
        <fullName evidence="11">Cysteine protease</fullName>
        <ecNumber evidence="11">3.4.22.-</ecNumber>
    </recommendedName>
</protein>
<feature type="domain" description="Peptidase C54 catalytic" evidence="13">
    <location>
        <begin position="119"/>
        <end position="403"/>
    </location>
</feature>
<evidence type="ECO:0000256" key="9">
    <source>
        <dbReference type="ARBA" id="ARBA00023006"/>
    </source>
</evidence>
<feature type="compositionally biased region" description="Low complexity" evidence="12">
    <location>
        <begin position="47"/>
        <end position="68"/>
    </location>
</feature>
<evidence type="ECO:0000259" key="13">
    <source>
        <dbReference type="Pfam" id="PF03416"/>
    </source>
</evidence>
<keyword evidence="11" id="KW-0539">Nucleus</keyword>
<keyword evidence="8" id="KW-0653">Protein transport</keyword>
<evidence type="ECO:0000256" key="7">
    <source>
        <dbReference type="ARBA" id="ARBA00022807"/>
    </source>
</evidence>
<evidence type="ECO:0000256" key="3">
    <source>
        <dbReference type="ARBA" id="ARBA00022448"/>
    </source>
</evidence>
<dbReference type="InterPro" id="IPR038765">
    <property type="entry name" value="Papain-like_cys_pep_sf"/>
</dbReference>
<dbReference type="InterPro" id="IPR005078">
    <property type="entry name" value="Peptidase_C54"/>
</dbReference>
<keyword evidence="15" id="KW-1185">Reference proteome</keyword>
<accession>A0ABR3PAH2</accession>
<evidence type="ECO:0000256" key="1">
    <source>
        <dbReference type="ARBA" id="ARBA00004329"/>
    </source>
</evidence>
<evidence type="ECO:0000313" key="15">
    <source>
        <dbReference type="Proteomes" id="UP001562354"/>
    </source>
</evidence>
<dbReference type="Pfam" id="PF03416">
    <property type="entry name" value="Peptidase_C54"/>
    <property type="match status" value="1"/>
</dbReference>
<comment type="subcellular location">
    <subcellularLocation>
        <location evidence="11">Nucleus</location>
    </subcellularLocation>
    <subcellularLocation>
        <location evidence="11">Cytoplasm</location>
    </subcellularLocation>
    <subcellularLocation>
        <location evidence="1">Preautophagosomal structure</location>
    </subcellularLocation>
</comment>
<keyword evidence="5 11" id="KW-0645">Protease</keyword>
<dbReference type="PANTHER" id="PTHR22624:SF49">
    <property type="entry name" value="CYSTEINE PROTEASE"/>
    <property type="match status" value="1"/>
</dbReference>
<evidence type="ECO:0000256" key="5">
    <source>
        <dbReference type="ARBA" id="ARBA00022670"/>
    </source>
</evidence>
<keyword evidence="7" id="KW-0788">Thiol protease</keyword>
<keyword evidence="4 11" id="KW-0963">Cytoplasm</keyword>
<evidence type="ECO:0000313" key="14">
    <source>
        <dbReference type="EMBL" id="KAL1303167.1"/>
    </source>
</evidence>
<comment type="caution">
    <text evidence="14">The sequence shown here is derived from an EMBL/GenBank/DDBJ whole genome shotgun (WGS) entry which is preliminary data.</text>
</comment>
<feature type="compositionally biased region" description="Acidic residues" evidence="12">
    <location>
        <begin position="457"/>
        <end position="479"/>
    </location>
</feature>
<evidence type="ECO:0000256" key="8">
    <source>
        <dbReference type="ARBA" id="ARBA00022927"/>
    </source>
</evidence>
<dbReference type="RefSeq" id="XP_069199442.1">
    <property type="nucleotide sequence ID" value="XM_069346571.1"/>
</dbReference>
<dbReference type="SUPFAM" id="SSF54001">
    <property type="entry name" value="Cysteine proteinases"/>
    <property type="match status" value="1"/>
</dbReference>
<comment type="catalytic activity">
    <reaction evidence="10">
        <text>[protein]-C-terminal L-amino acid-glycyl-phosphatidylethanolamide + H2O = [protein]-C-terminal L-amino acid-glycine + a 1,2-diacyl-sn-glycero-3-phosphoethanolamine</text>
        <dbReference type="Rhea" id="RHEA:67548"/>
        <dbReference type="Rhea" id="RHEA-COMP:17323"/>
        <dbReference type="Rhea" id="RHEA-COMP:17324"/>
        <dbReference type="ChEBI" id="CHEBI:15377"/>
        <dbReference type="ChEBI" id="CHEBI:64612"/>
        <dbReference type="ChEBI" id="CHEBI:172940"/>
        <dbReference type="ChEBI" id="CHEBI:172941"/>
    </reaction>
    <physiologicalReaction direction="left-to-right" evidence="10">
        <dbReference type="Rhea" id="RHEA:67549"/>
    </physiologicalReaction>
</comment>
<dbReference type="PANTHER" id="PTHR22624">
    <property type="entry name" value="CYSTEINE PROTEASE ATG4"/>
    <property type="match status" value="1"/>
</dbReference>
<keyword evidence="9" id="KW-0072">Autophagy</keyword>
<evidence type="ECO:0000256" key="12">
    <source>
        <dbReference type="SAM" id="MobiDB-lite"/>
    </source>
</evidence>